<dbReference type="CDD" id="cd00082">
    <property type="entry name" value="HisKA"/>
    <property type="match status" value="1"/>
</dbReference>
<dbReference type="PROSITE" id="PS50109">
    <property type="entry name" value="HIS_KIN"/>
    <property type="match status" value="1"/>
</dbReference>
<dbReference type="InterPro" id="IPR004358">
    <property type="entry name" value="Sig_transdc_His_kin-like_C"/>
</dbReference>
<dbReference type="SMART" id="SM00388">
    <property type="entry name" value="HisKA"/>
    <property type="match status" value="1"/>
</dbReference>
<comment type="catalytic activity">
    <reaction evidence="1">
        <text>ATP + protein L-histidine = ADP + protein N-phospho-L-histidine.</text>
        <dbReference type="EC" id="2.7.13.3"/>
    </reaction>
</comment>
<dbReference type="GO" id="GO:0005886">
    <property type="term" value="C:plasma membrane"/>
    <property type="evidence" value="ECO:0007669"/>
    <property type="project" value="TreeGrafter"/>
</dbReference>
<dbReference type="InterPro" id="IPR036890">
    <property type="entry name" value="HATPase_C_sf"/>
</dbReference>
<keyword evidence="12" id="KW-1185">Reference proteome</keyword>
<dbReference type="InterPro" id="IPR001789">
    <property type="entry name" value="Sig_transdc_resp-reg_receiver"/>
</dbReference>
<keyword evidence="8" id="KW-0812">Transmembrane</keyword>
<evidence type="ECO:0000256" key="5">
    <source>
        <dbReference type="ARBA" id="ARBA00022777"/>
    </source>
</evidence>
<comment type="caution">
    <text evidence="11">The sequence shown here is derived from an EMBL/GenBank/DDBJ whole genome shotgun (WGS) entry which is preliminary data.</text>
</comment>
<dbReference type="GO" id="GO:0000155">
    <property type="term" value="F:phosphorelay sensor kinase activity"/>
    <property type="evidence" value="ECO:0007669"/>
    <property type="project" value="InterPro"/>
</dbReference>
<keyword evidence="8" id="KW-0472">Membrane</keyword>
<keyword evidence="8" id="KW-1133">Transmembrane helix</keyword>
<dbReference type="GO" id="GO:0009927">
    <property type="term" value="F:histidine phosphotransfer kinase activity"/>
    <property type="evidence" value="ECO:0007669"/>
    <property type="project" value="TreeGrafter"/>
</dbReference>
<feature type="modified residue" description="4-aspartylphosphate" evidence="6">
    <location>
        <position position="538"/>
    </location>
</feature>
<reference evidence="11 12" key="1">
    <citation type="submission" date="2019-10" db="EMBL/GenBank/DDBJ databases">
        <title>Alcanivorax sp.PA15-N-34 draft genome sequence.</title>
        <authorList>
            <person name="Liao X."/>
            <person name="Shao Z."/>
        </authorList>
    </citation>
    <scope>NUCLEOTIDE SEQUENCE [LARGE SCALE GENOMIC DNA]</scope>
    <source>
        <strain evidence="11 12">PA15-N-34</strain>
    </source>
</reference>
<feature type="transmembrane region" description="Helical" evidence="8">
    <location>
        <begin position="138"/>
        <end position="156"/>
    </location>
</feature>
<dbReference type="InterPro" id="IPR003661">
    <property type="entry name" value="HisK_dim/P_dom"/>
</dbReference>
<evidence type="ECO:0000259" key="9">
    <source>
        <dbReference type="PROSITE" id="PS50109"/>
    </source>
</evidence>
<sequence length="609" mass="67457">MGKKFWGELPVDTQSGSADEFTATSDTDAIDRQITLESVGQLMTLAKGTTFPKFAVVFLAAAAHYDRVPLPGLMVASLVMLVGILYQEMLARRFLAKEVSADKVMRWERRLVRSWLYMGTCWGIVIASLYQADSQVQQIFLVTIALALGTGNIIPAHYCLPLFHVYAAPIFIALGGSFIYQAVATSAPLYAVLAVVMVWVYLAGSGFARILNQSLRDQIRMRLESVSLSRELSKERREAEQATQAMSRFLAAASHDLRQPLHALSLFIDVLRDASSDEERATLFPRVQLSLDALRKLFDALLDISRLDANIIKPDYSHFDLQPVLLALAEEYRAEAEKKQLELRLWTSPAVVVSDRLLLERILRNLIGNAVRYTDRGGVLVGCRLRQDRVVVQVWDTGMGIPEESKDDIFLEFHQLHNVHRDRNQGLGLGLALVRRLSALLQLPLRMNSTQGKGSLFEVVVPRGNSALVESGFGKPVNRRWELGGRHVVIIDDEVEILAAMKTLLGKWGCKVTAAASLAEAREALALGDQPPELVLSDLRLRDGESGVDAIDALRGEFGDHLHGILITGDTDPGKLDKVAKSNYEILQKPVRPAQLRTTMHNALPGKSV</sequence>
<dbReference type="CDD" id="cd00156">
    <property type="entry name" value="REC"/>
    <property type="match status" value="1"/>
</dbReference>
<dbReference type="Proteomes" id="UP000469421">
    <property type="component" value="Unassembled WGS sequence"/>
</dbReference>
<dbReference type="PROSITE" id="PS50110">
    <property type="entry name" value="RESPONSE_REGULATORY"/>
    <property type="match status" value="1"/>
</dbReference>
<dbReference type="SUPFAM" id="SSF55874">
    <property type="entry name" value="ATPase domain of HSP90 chaperone/DNA topoisomerase II/histidine kinase"/>
    <property type="match status" value="1"/>
</dbReference>
<evidence type="ECO:0000256" key="1">
    <source>
        <dbReference type="ARBA" id="ARBA00000085"/>
    </source>
</evidence>
<dbReference type="PANTHER" id="PTHR43047:SF9">
    <property type="entry name" value="HISTIDINE KINASE"/>
    <property type="match status" value="1"/>
</dbReference>
<dbReference type="Pfam" id="PF00072">
    <property type="entry name" value="Response_reg"/>
    <property type="match status" value="1"/>
</dbReference>
<feature type="region of interest" description="Disordered" evidence="7">
    <location>
        <begin position="1"/>
        <end position="20"/>
    </location>
</feature>
<dbReference type="Pfam" id="PF02518">
    <property type="entry name" value="HATPase_c"/>
    <property type="match status" value="1"/>
</dbReference>
<feature type="transmembrane region" description="Helical" evidence="8">
    <location>
        <begin position="115"/>
        <end position="132"/>
    </location>
</feature>
<dbReference type="Gene3D" id="3.30.565.10">
    <property type="entry name" value="Histidine kinase-like ATPase, C-terminal domain"/>
    <property type="match status" value="1"/>
</dbReference>
<dbReference type="PANTHER" id="PTHR43047">
    <property type="entry name" value="TWO-COMPONENT HISTIDINE PROTEIN KINASE"/>
    <property type="match status" value="1"/>
</dbReference>
<protein>
    <recommendedName>
        <fullName evidence="2">histidine kinase</fullName>
        <ecNumber evidence="2">2.7.13.3</ecNumber>
    </recommendedName>
</protein>
<keyword evidence="3 6" id="KW-0597">Phosphoprotein</keyword>
<accession>A0A6N7LWG1</accession>
<organism evidence="11 12">
    <name type="scientific">Alcanivorax sediminis</name>
    <dbReference type="NCBI Taxonomy" id="2663008"/>
    <lineage>
        <taxon>Bacteria</taxon>
        <taxon>Pseudomonadati</taxon>
        <taxon>Pseudomonadota</taxon>
        <taxon>Gammaproteobacteria</taxon>
        <taxon>Oceanospirillales</taxon>
        <taxon>Alcanivoracaceae</taxon>
        <taxon>Alcanivorax</taxon>
    </lineage>
</organism>
<evidence type="ECO:0000313" key="12">
    <source>
        <dbReference type="Proteomes" id="UP000469421"/>
    </source>
</evidence>
<dbReference type="InterPro" id="IPR003594">
    <property type="entry name" value="HATPase_dom"/>
</dbReference>
<name>A0A6N7LWG1_9GAMM</name>
<feature type="domain" description="Histidine kinase" evidence="9">
    <location>
        <begin position="252"/>
        <end position="465"/>
    </location>
</feature>
<feature type="transmembrane region" description="Helical" evidence="8">
    <location>
        <begin position="68"/>
        <end position="86"/>
    </location>
</feature>
<dbReference type="EC" id="2.7.13.3" evidence="2"/>
<evidence type="ECO:0000256" key="8">
    <source>
        <dbReference type="SAM" id="Phobius"/>
    </source>
</evidence>
<feature type="transmembrane region" description="Helical" evidence="8">
    <location>
        <begin position="189"/>
        <end position="211"/>
    </location>
</feature>
<dbReference type="SUPFAM" id="SSF47384">
    <property type="entry name" value="Homodimeric domain of signal transducing histidine kinase"/>
    <property type="match status" value="1"/>
</dbReference>
<evidence type="ECO:0000259" key="10">
    <source>
        <dbReference type="PROSITE" id="PS50110"/>
    </source>
</evidence>
<evidence type="ECO:0000313" key="11">
    <source>
        <dbReference type="EMBL" id="MQX53534.1"/>
    </source>
</evidence>
<proteinExistence type="predicted"/>
<dbReference type="SMART" id="SM00387">
    <property type="entry name" value="HATPase_c"/>
    <property type="match status" value="1"/>
</dbReference>
<dbReference type="EMBL" id="WIRE01000001">
    <property type="protein sequence ID" value="MQX53534.1"/>
    <property type="molecule type" value="Genomic_DNA"/>
</dbReference>
<dbReference type="InterPro" id="IPR036097">
    <property type="entry name" value="HisK_dim/P_sf"/>
</dbReference>
<evidence type="ECO:0000256" key="3">
    <source>
        <dbReference type="ARBA" id="ARBA00022553"/>
    </source>
</evidence>
<evidence type="ECO:0000256" key="4">
    <source>
        <dbReference type="ARBA" id="ARBA00022679"/>
    </source>
</evidence>
<dbReference type="AlphaFoldDB" id="A0A6N7LWG1"/>
<dbReference type="Pfam" id="PF00512">
    <property type="entry name" value="HisKA"/>
    <property type="match status" value="1"/>
</dbReference>
<gene>
    <name evidence="11" type="ORF">GFN93_09760</name>
</gene>
<feature type="domain" description="Response regulatory" evidence="10">
    <location>
        <begin position="487"/>
        <end position="604"/>
    </location>
</feature>
<keyword evidence="5" id="KW-0418">Kinase</keyword>
<dbReference type="SUPFAM" id="SSF52172">
    <property type="entry name" value="CheY-like"/>
    <property type="match status" value="1"/>
</dbReference>
<dbReference type="PRINTS" id="PR00344">
    <property type="entry name" value="BCTRLSENSOR"/>
</dbReference>
<dbReference type="Gene3D" id="1.10.287.130">
    <property type="match status" value="1"/>
</dbReference>
<dbReference type="FunFam" id="3.30.565.10:FF:000049">
    <property type="entry name" value="Two-component sensor histidine kinase"/>
    <property type="match status" value="1"/>
</dbReference>
<dbReference type="InterPro" id="IPR011006">
    <property type="entry name" value="CheY-like_superfamily"/>
</dbReference>
<dbReference type="Gene3D" id="3.40.50.2300">
    <property type="match status" value="1"/>
</dbReference>
<dbReference type="SMART" id="SM00448">
    <property type="entry name" value="REC"/>
    <property type="match status" value="1"/>
</dbReference>
<keyword evidence="4" id="KW-0808">Transferase</keyword>
<dbReference type="InterPro" id="IPR005467">
    <property type="entry name" value="His_kinase_dom"/>
</dbReference>
<evidence type="ECO:0000256" key="7">
    <source>
        <dbReference type="SAM" id="MobiDB-lite"/>
    </source>
</evidence>
<feature type="transmembrane region" description="Helical" evidence="8">
    <location>
        <begin position="163"/>
        <end position="183"/>
    </location>
</feature>
<evidence type="ECO:0000256" key="6">
    <source>
        <dbReference type="PROSITE-ProRule" id="PRU00169"/>
    </source>
</evidence>
<evidence type="ECO:0000256" key="2">
    <source>
        <dbReference type="ARBA" id="ARBA00012438"/>
    </source>
</evidence>
<dbReference type="RefSeq" id="WP_153500916.1">
    <property type="nucleotide sequence ID" value="NZ_WIRE01000001.1"/>
</dbReference>